<comment type="caution">
    <text evidence="2">The sequence shown here is derived from an EMBL/GenBank/DDBJ whole genome shotgun (WGS) entry which is preliminary data.</text>
</comment>
<protein>
    <submittedName>
        <fullName evidence="2">DUF5071 domain-containing protein</fullName>
    </submittedName>
</protein>
<name>A0ABV5W2T3_9BACL</name>
<dbReference type="EMBL" id="JBHMAG010000016">
    <property type="protein sequence ID" value="MFB9754879.1"/>
    <property type="molecule type" value="Genomic_DNA"/>
</dbReference>
<keyword evidence="3" id="KW-1185">Reference proteome</keyword>
<feature type="domain" description="DUF5071" evidence="1">
    <location>
        <begin position="6"/>
        <end position="63"/>
    </location>
</feature>
<dbReference type="Proteomes" id="UP001589619">
    <property type="component" value="Unassembled WGS sequence"/>
</dbReference>
<dbReference type="Gene3D" id="1.25.40.750">
    <property type="entry name" value="Domain of unknown function DUF5071"/>
    <property type="match status" value="1"/>
</dbReference>
<evidence type="ECO:0000313" key="3">
    <source>
        <dbReference type="Proteomes" id="UP001589619"/>
    </source>
</evidence>
<evidence type="ECO:0000313" key="2">
    <source>
        <dbReference type="EMBL" id="MFB9754879.1"/>
    </source>
</evidence>
<dbReference type="RefSeq" id="WP_344909877.1">
    <property type="nucleotide sequence ID" value="NZ_BAAAYO010000008.1"/>
</dbReference>
<dbReference type="InterPro" id="IPR031837">
    <property type="entry name" value="DUF5071"/>
</dbReference>
<evidence type="ECO:0000259" key="1">
    <source>
        <dbReference type="Pfam" id="PF16804"/>
    </source>
</evidence>
<gene>
    <name evidence="2" type="ORF">ACFFNY_25175</name>
</gene>
<dbReference type="InterPro" id="IPR038692">
    <property type="entry name" value="Cthe_2751_sf"/>
</dbReference>
<dbReference type="Pfam" id="PF16804">
    <property type="entry name" value="DUF5071"/>
    <property type="match status" value="1"/>
</dbReference>
<sequence>MSIRDLIPKHKHDLENVRKIEQYSAVEIIETLPELFEWLQDINWPVAKELTRILPQYGDVLLPHRNSYFGKRDVSNTPTFAT</sequence>
<reference evidence="2 3" key="1">
    <citation type="submission" date="2024-09" db="EMBL/GenBank/DDBJ databases">
        <authorList>
            <person name="Sun Q."/>
            <person name="Mori K."/>
        </authorList>
    </citation>
    <scope>NUCLEOTIDE SEQUENCE [LARGE SCALE GENOMIC DNA]</scope>
    <source>
        <strain evidence="2 3">JCM 12520</strain>
    </source>
</reference>
<proteinExistence type="predicted"/>
<accession>A0ABV5W2T3</accession>
<organism evidence="2 3">
    <name type="scientific">Paenibacillus hodogayensis</name>
    <dbReference type="NCBI Taxonomy" id="279208"/>
    <lineage>
        <taxon>Bacteria</taxon>
        <taxon>Bacillati</taxon>
        <taxon>Bacillota</taxon>
        <taxon>Bacilli</taxon>
        <taxon>Bacillales</taxon>
        <taxon>Paenibacillaceae</taxon>
        <taxon>Paenibacillus</taxon>
    </lineage>
</organism>